<dbReference type="EMBL" id="KV878181">
    <property type="protein sequence ID" value="OJI87851.1"/>
    <property type="molecule type" value="Genomic_DNA"/>
</dbReference>
<evidence type="ECO:0000313" key="3">
    <source>
        <dbReference type="Proteomes" id="UP000184304"/>
    </source>
</evidence>
<evidence type="ECO:0000313" key="2">
    <source>
        <dbReference type="EMBL" id="OJI87851.1"/>
    </source>
</evidence>
<keyword evidence="1" id="KW-1133">Transmembrane helix</keyword>
<feature type="transmembrane region" description="Helical" evidence="1">
    <location>
        <begin position="42"/>
        <end position="63"/>
    </location>
</feature>
<reference evidence="3" key="1">
    <citation type="journal article" date="2017" name="Genome Biol.">
        <title>Comparative genomics reveals high biological diversity and specific adaptations in the industrially and medically important fungal genus Aspergillus.</title>
        <authorList>
            <person name="de Vries R.P."/>
            <person name="Riley R."/>
            <person name="Wiebenga A."/>
            <person name="Aguilar-Osorio G."/>
            <person name="Amillis S."/>
            <person name="Uchima C.A."/>
            <person name="Anderluh G."/>
            <person name="Asadollahi M."/>
            <person name="Askin M."/>
            <person name="Barry K."/>
            <person name="Battaglia E."/>
            <person name="Bayram O."/>
            <person name="Benocci T."/>
            <person name="Braus-Stromeyer S.A."/>
            <person name="Caldana C."/>
            <person name="Canovas D."/>
            <person name="Cerqueira G.C."/>
            <person name="Chen F."/>
            <person name="Chen W."/>
            <person name="Choi C."/>
            <person name="Clum A."/>
            <person name="Dos Santos R.A."/>
            <person name="Damasio A.R."/>
            <person name="Diallinas G."/>
            <person name="Emri T."/>
            <person name="Fekete E."/>
            <person name="Flipphi M."/>
            <person name="Freyberg S."/>
            <person name="Gallo A."/>
            <person name="Gournas C."/>
            <person name="Habgood R."/>
            <person name="Hainaut M."/>
            <person name="Harispe M.L."/>
            <person name="Henrissat B."/>
            <person name="Hilden K.S."/>
            <person name="Hope R."/>
            <person name="Hossain A."/>
            <person name="Karabika E."/>
            <person name="Karaffa L."/>
            <person name="Karanyi Z."/>
            <person name="Krasevec N."/>
            <person name="Kuo A."/>
            <person name="Kusch H."/>
            <person name="LaButti K."/>
            <person name="Lagendijk E.L."/>
            <person name="Lapidus A."/>
            <person name="Levasseur A."/>
            <person name="Lindquist E."/>
            <person name="Lipzen A."/>
            <person name="Logrieco A.F."/>
            <person name="MacCabe A."/>
            <person name="Maekelae M.R."/>
            <person name="Malavazi I."/>
            <person name="Melin P."/>
            <person name="Meyer V."/>
            <person name="Mielnichuk N."/>
            <person name="Miskei M."/>
            <person name="Molnar A.P."/>
            <person name="Mule G."/>
            <person name="Ngan C.Y."/>
            <person name="Orejas M."/>
            <person name="Orosz E."/>
            <person name="Ouedraogo J.P."/>
            <person name="Overkamp K.M."/>
            <person name="Park H.-S."/>
            <person name="Perrone G."/>
            <person name="Piumi F."/>
            <person name="Punt P.J."/>
            <person name="Ram A.F."/>
            <person name="Ramon A."/>
            <person name="Rauscher S."/>
            <person name="Record E."/>
            <person name="Riano-Pachon D.M."/>
            <person name="Robert V."/>
            <person name="Roehrig J."/>
            <person name="Ruller R."/>
            <person name="Salamov A."/>
            <person name="Salih N.S."/>
            <person name="Samson R.A."/>
            <person name="Sandor E."/>
            <person name="Sanguinetti M."/>
            <person name="Schuetze T."/>
            <person name="Sepcic K."/>
            <person name="Shelest E."/>
            <person name="Sherlock G."/>
            <person name="Sophianopoulou V."/>
            <person name="Squina F.M."/>
            <person name="Sun H."/>
            <person name="Susca A."/>
            <person name="Todd R.B."/>
            <person name="Tsang A."/>
            <person name="Unkles S.E."/>
            <person name="van de Wiele N."/>
            <person name="van Rossen-Uffink D."/>
            <person name="Oliveira J.V."/>
            <person name="Vesth T.C."/>
            <person name="Visser J."/>
            <person name="Yu J.-H."/>
            <person name="Zhou M."/>
            <person name="Andersen M.R."/>
            <person name="Archer D.B."/>
            <person name="Baker S.E."/>
            <person name="Benoit I."/>
            <person name="Brakhage A.A."/>
            <person name="Braus G.H."/>
            <person name="Fischer R."/>
            <person name="Frisvad J.C."/>
            <person name="Goldman G.H."/>
            <person name="Houbraken J."/>
            <person name="Oakley B."/>
            <person name="Pocsi I."/>
            <person name="Scazzocchio C."/>
            <person name="Seiboth B."/>
            <person name="vanKuyk P.A."/>
            <person name="Wortman J."/>
            <person name="Dyer P.S."/>
            <person name="Grigoriev I.V."/>
        </authorList>
    </citation>
    <scope>NUCLEOTIDE SEQUENCE [LARGE SCALE GENOMIC DNA]</scope>
    <source>
        <strain evidence="3">CBS 134.48</strain>
    </source>
</reference>
<keyword evidence="3" id="KW-1185">Reference proteome</keyword>
<dbReference type="VEuPathDB" id="FungiDB:ASPTUDRAFT_423102"/>
<dbReference type="Proteomes" id="UP000184304">
    <property type="component" value="Unassembled WGS sequence"/>
</dbReference>
<name>A0A1L9NF26_ASPTC</name>
<accession>A0A1L9NF26</accession>
<dbReference type="STRING" id="767770.A0A1L9NF26"/>
<keyword evidence="1" id="KW-0812">Transmembrane</keyword>
<protein>
    <submittedName>
        <fullName evidence="2">Uncharacterized protein</fullName>
    </submittedName>
</protein>
<proteinExistence type="predicted"/>
<sequence length="218" mass="24412">MAHWPFMKTFVPHEHNHLLFVFGVKQIFLSRLNRPPWLTSDAMPLVNSVICVALITGIVVILTRCAFKPQDNKAPVTRGQNISPPELPLSVAQIIHSFFTAPFDFISEGFKVTGSNTFRFRLRNNEVIAVSGDEARRTFFGAKDLNLYAGFRVLIGTVRNSTSHLTQSNFTILSSSLTSFSLSVDTCRSQSSGPSWYIQAIKWSSATRQPPKLYVMIS</sequence>
<gene>
    <name evidence="2" type="ORF">ASPTUDRAFT_423102</name>
</gene>
<dbReference type="AlphaFoldDB" id="A0A1L9NF26"/>
<organism evidence="2 3">
    <name type="scientific">Aspergillus tubingensis (strain CBS 134.48)</name>
    <dbReference type="NCBI Taxonomy" id="767770"/>
    <lineage>
        <taxon>Eukaryota</taxon>
        <taxon>Fungi</taxon>
        <taxon>Dikarya</taxon>
        <taxon>Ascomycota</taxon>
        <taxon>Pezizomycotina</taxon>
        <taxon>Eurotiomycetes</taxon>
        <taxon>Eurotiomycetidae</taxon>
        <taxon>Eurotiales</taxon>
        <taxon>Aspergillaceae</taxon>
        <taxon>Aspergillus</taxon>
        <taxon>Aspergillus subgen. Circumdati</taxon>
    </lineage>
</organism>
<evidence type="ECO:0000256" key="1">
    <source>
        <dbReference type="SAM" id="Phobius"/>
    </source>
</evidence>
<keyword evidence="1" id="KW-0472">Membrane</keyword>